<evidence type="ECO:0000313" key="1">
    <source>
        <dbReference type="EMBL" id="OXR39727.1"/>
    </source>
</evidence>
<dbReference type="AlphaFoldDB" id="A0A231GSY2"/>
<dbReference type="EMBL" id="NGAF01000078">
    <property type="protein sequence ID" value="OXR39727.1"/>
    <property type="molecule type" value="Genomic_DNA"/>
</dbReference>
<gene>
    <name evidence="1" type="ORF">B7C42_08206</name>
</gene>
<comment type="caution">
    <text evidence="1">The sequence shown here is derived from an EMBL/GenBank/DDBJ whole genome shotgun (WGS) entry which is preliminary data.</text>
</comment>
<keyword evidence="2" id="KW-1185">Reference proteome</keyword>
<reference evidence="1 2" key="1">
    <citation type="submission" date="2017-07" db="EMBL/GenBank/DDBJ databases">
        <title>First draft Genome Sequence of Nocardia cerradoensis isolated from human infection.</title>
        <authorList>
            <person name="Carrasco G."/>
        </authorList>
    </citation>
    <scope>NUCLEOTIDE SEQUENCE [LARGE SCALE GENOMIC DNA]</scope>
    <source>
        <strain evidence="1 2">CNM20130759</strain>
    </source>
</reference>
<proteinExistence type="predicted"/>
<name>A0A231GSY2_9NOCA</name>
<dbReference type="RefSeq" id="WP_051043496.1">
    <property type="nucleotide sequence ID" value="NZ_JAAXOR010000007.1"/>
</dbReference>
<evidence type="ECO:0000313" key="2">
    <source>
        <dbReference type="Proteomes" id="UP000215506"/>
    </source>
</evidence>
<accession>A0A231GSY2</accession>
<protein>
    <submittedName>
        <fullName evidence="1">Uncharacterized protein</fullName>
    </submittedName>
</protein>
<organism evidence="1 2">
    <name type="scientific">Nocardia cerradoensis</name>
    <dbReference type="NCBI Taxonomy" id="85688"/>
    <lineage>
        <taxon>Bacteria</taxon>
        <taxon>Bacillati</taxon>
        <taxon>Actinomycetota</taxon>
        <taxon>Actinomycetes</taxon>
        <taxon>Mycobacteriales</taxon>
        <taxon>Nocardiaceae</taxon>
        <taxon>Nocardia</taxon>
    </lineage>
</organism>
<dbReference type="Proteomes" id="UP000215506">
    <property type="component" value="Unassembled WGS sequence"/>
</dbReference>
<sequence>MSHDQPYRYATTEADFTGLLGAITRALEDQSPWQRCTLSALTPGQAAERIGRDLFAEQARRFAHEVMTTGHGFIPLTYPVREPSDISPTGLWWLSFVDDTKSRSPAEQVPGAGGFLGVCIVQADHFMAAITISHRLGCNPGGQVQGYPTDAPPHPAWMNRLLSAADIDHIDAIEAELDTAQTAELLGRGLWEHR</sequence>